<keyword evidence="2" id="KW-0645">Protease</keyword>
<keyword evidence="7" id="KW-0496">Mitochondrion</keyword>
<dbReference type="PANTHER" id="PTHR11851">
    <property type="entry name" value="METALLOPROTEASE"/>
    <property type="match status" value="1"/>
</dbReference>
<dbReference type="EMBL" id="CAXAMM010025780">
    <property type="protein sequence ID" value="CAK9057606.1"/>
    <property type="molecule type" value="Genomic_DNA"/>
</dbReference>
<dbReference type="PANTHER" id="PTHR11851:SF149">
    <property type="entry name" value="GH01077P"/>
    <property type="match status" value="1"/>
</dbReference>
<comment type="caution">
    <text evidence="9">The sequence shown here is derived from an EMBL/GenBank/DDBJ whole genome shotgun (WGS) entry which is preliminary data.</text>
</comment>
<dbReference type="Pfam" id="PF05193">
    <property type="entry name" value="Peptidase_M16_C"/>
    <property type="match status" value="1"/>
</dbReference>
<evidence type="ECO:0000256" key="2">
    <source>
        <dbReference type="ARBA" id="ARBA00022670"/>
    </source>
</evidence>
<evidence type="ECO:0000313" key="9">
    <source>
        <dbReference type="EMBL" id="CAK9057606.1"/>
    </source>
</evidence>
<dbReference type="InterPro" id="IPR050361">
    <property type="entry name" value="MPP/UQCRC_Complex"/>
</dbReference>
<dbReference type="InterPro" id="IPR011249">
    <property type="entry name" value="Metalloenz_LuxS/M16"/>
</dbReference>
<reference evidence="9 10" key="1">
    <citation type="submission" date="2024-02" db="EMBL/GenBank/DDBJ databases">
        <authorList>
            <person name="Chen Y."/>
            <person name="Shah S."/>
            <person name="Dougan E. K."/>
            <person name="Thang M."/>
            <person name="Chan C."/>
        </authorList>
    </citation>
    <scope>NUCLEOTIDE SEQUENCE [LARGE SCALE GENOMIC DNA]</scope>
</reference>
<evidence type="ECO:0000259" key="8">
    <source>
        <dbReference type="Pfam" id="PF05193"/>
    </source>
</evidence>
<keyword evidence="3" id="KW-0479">Metal-binding</keyword>
<organism evidence="9 10">
    <name type="scientific">Durusdinium trenchii</name>
    <dbReference type="NCBI Taxonomy" id="1381693"/>
    <lineage>
        <taxon>Eukaryota</taxon>
        <taxon>Sar</taxon>
        <taxon>Alveolata</taxon>
        <taxon>Dinophyceae</taxon>
        <taxon>Suessiales</taxon>
        <taxon>Symbiodiniaceae</taxon>
        <taxon>Durusdinium</taxon>
    </lineage>
</organism>
<comment type="subcellular location">
    <subcellularLocation>
        <location evidence="1">Mitochondrion</location>
    </subcellularLocation>
</comment>
<sequence length="156" mass="16933">MGPLAYISIGWEAVPYKSPDAVTFMVMQAIIGKYKKNTGLVPGTISGNRTINAVANKMGVGCAEEYETIMHFYKDTGVFGFYTVCDEVAVEHAVGELMFGINLLSFSVTDEEVPTGRTRARGKKKNGFSGSGVWPGGRANSVLFSETRPVCLIRHD</sequence>
<dbReference type="Gene3D" id="3.30.830.10">
    <property type="entry name" value="Metalloenzyme, LuxS/M16 peptidase-like"/>
    <property type="match status" value="1"/>
</dbReference>
<evidence type="ECO:0000256" key="1">
    <source>
        <dbReference type="ARBA" id="ARBA00004173"/>
    </source>
</evidence>
<evidence type="ECO:0000313" key="10">
    <source>
        <dbReference type="Proteomes" id="UP001642464"/>
    </source>
</evidence>
<evidence type="ECO:0000256" key="7">
    <source>
        <dbReference type="ARBA" id="ARBA00023128"/>
    </source>
</evidence>
<proteinExistence type="predicted"/>
<feature type="domain" description="Peptidase M16 C-terminal" evidence="8">
    <location>
        <begin position="3"/>
        <end position="113"/>
    </location>
</feature>
<evidence type="ECO:0000256" key="6">
    <source>
        <dbReference type="ARBA" id="ARBA00023049"/>
    </source>
</evidence>
<protein>
    <submittedName>
        <fullName evidence="9">Mitochondrial (Beta-MPP) (Complex III subunit I) (Core protein I) (Cytochrome b-c1 complex subunit 1)</fullName>
    </submittedName>
</protein>
<keyword evidence="10" id="KW-1185">Reference proteome</keyword>
<evidence type="ECO:0000256" key="4">
    <source>
        <dbReference type="ARBA" id="ARBA00022801"/>
    </source>
</evidence>
<keyword evidence="4" id="KW-0378">Hydrolase</keyword>
<keyword evidence="6" id="KW-0482">Metalloprotease</keyword>
<gene>
    <name evidence="9" type="ORF">SCF082_LOCUS30880</name>
</gene>
<evidence type="ECO:0000256" key="5">
    <source>
        <dbReference type="ARBA" id="ARBA00022833"/>
    </source>
</evidence>
<keyword evidence="5" id="KW-0862">Zinc</keyword>
<dbReference type="SUPFAM" id="SSF63411">
    <property type="entry name" value="LuxS/MPP-like metallohydrolase"/>
    <property type="match status" value="1"/>
</dbReference>
<evidence type="ECO:0000256" key="3">
    <source>
        <dbReference type="ARBA" id="ARBA00022723"/>
    </source>
</evidence>
<name>A0ABP0N1X6_9DINO</name>
<dbReference type="Proteomes" id="UP001642464">
    <property type="component" value="Unassembled WGS sequence"/>
</dbReference>
<accession>A0ABP0N1X6</accession>
<dbReference type="InterPro" id="IPR007863">
    <property type="entry name" value="Peptidase_M16_C"/>
</dbReference>